<comment type="similarity">
    <text evidence="2 6">Belongs to the CSM3 family.</text>
</comment>
<dbReference type="GO" id="GO:0031298">
    <property type="term" value="C:replication fork protection complex"/>
    <property type="evidence" value="ECO:0007669"/>
    <property type="project" value="TreeGrafter"/>
</dbReference>
<evidence type="ECO:0000256" key="7">
    <source>
        <dbReference type="SAM" id="MobiDB-lite"/>
    </source>
</evidence>
<dbReference type="GO" id="GO:0006974">
    <property type="term" value="P:DNA damage response"/>
    <property type="evidence" value="ECO:0007669"/>
    <property type="project" value="UniProtKB-KW"/>
</dbReference>
<dbReference type="InterPro" id="IPR012923">
    <property type="entry name" value="Csm3"/>
</dbReference>
<keyword evidence="4 6" id="KW-0539">Nucleus</keyword>
<evidence type="ECO:0000256" key="5">
    <source>
        <dbReference type="ARBA" id="ARBA00023306"/>
    </source>
</evidence>
<dbReference type="Proteomes" id="UP000070444">
    <property type="component" value="Unassembled WGS sequence"/>
</dbReference>
<feature type="domain" description="Chromosome segregation in meiosis protein 3" evidence="8">
    <location>
        <begin position="57"/>
        <end position="136"/>
    </location>
</feature>
<dbReference type="GO" id="GO:0000076">
    <property type="term" value="P:DNA replication checkpoint signaling"/>
    <property type="evidence" value="ECO:0007669"/>
    <property type="project" value="UniProtKB-UniRule"/>
</dbReference>
<evidence type="ECO:0000256" key="1">
    <source>
        <dbReference type="ARBA" id="ARBA00004123"/>
    </source>
</evidence>
<feature type="region of interest" description="Disordered" evidence="7">
    <location>
        <begin position="191"/>
        <end position="215"/>
    </location>
</feature>
<evidence type="ECO:0000256" key="6">
    <source>
        <dbReference type="RuleBase" id="RU366049"/>
    </source>
</evidence>
<keyword evidence="10" id="KW-1185">Reference proteome</keyword>
<gene>
    <name evidence="9" type="ORF">CONCODRAFT_72655</name>
</gene>
<comment type="function">
    <text evidence="6">Plays an important role in the control of DNA replication and the maintenance of replication fork stability.</text>
</comment>
<dbReference type="Pfam" id="PF07962">
    <property type="entry name" value="Swi3"/>
    <property type="match status" value="1"/>
</dbReference>
<accession>A0A137NYN4</accession>
<dbReference type="AlphaFoldDB" id="A0A137NYN4"/>
<dbReference type="STRING" id="796925.A0A137NYN4"/>
<dbReference type="InterPro" id="IPR040038">
    <property type="entry name" value="TIPIN/Csm3/Swi3"/>
</dbReference>
<organism evidence="9 10">
    <name type="scientific">Conidiobolus coronatus (strain ATCC 28846 / CBS 209.66 / NRRL 28638)</name>
    <name type="common">Delacroixia coronata</name>
    <dbReference type="NCBI Taxonomy" id="796925"/>
    <lineage>
        <taxon>Eukaryota</taxon>
        <taxon>Fungi</taxon>
        <taxon>Fungi incertae sedis</taxon>
        <taxon>Zoopagomycota</taxon>
        <taxon>Entomophthoromycotina</taxon>
        <taxon>Entomophthoromycetes</taxon>
        <taxon>Entomophthorales</taxon>
        <taxon>Ancylistaceae</taxon>
        <taxon>Conidiobolus</taxon>
    </lineage>
</organism>
<dbReference type="GO" id="GO:0003677">
    <property type="term" value="F:DNA binding"/>
    <property type="evidence" value="ECO:0007669"/>
    <property type="project" value="TreeGrafter"/>
</dbReference>
<comment type="subcellular location">
    <subcellularLocation>
        <location evidence="1 6">Nucleus</location>
    </subcellularLocation>
</comment>
<feature type="compositionally biased region" description="Low complexity" evidence="7">
    <location>
        <begin position="1"/>
        <end position="12"/>
    </location>
</feature>
<evidence type="ECO:0000313" key="10">
    <source>
        <dbReference type="Proteomes" id="UP000070444"/>
    </source>
</evidence>
<evidence type="ECO:0000259" key="8">
    <source>
        <dbReference type="Pfam" id="PF07962"/>
    </source>
</evidence>
<sequence length="291" mass="32342">MDITSNNNNNENGGDRPWNSGPVFPQLAGRSKPEAAVPEGEDGEAQAATKKRRKTTKLDVQLLTRPEGLPWLYENGKKLKFSSSNQRENLKTILSFYQIWAHQLDRSLNFKDFVQKAEKLTKQGIIKQYMSGWKENGNNYNPDKLSGIDGDVNDIEGGSYGLERLNLDSMFPTYNNNDFGYGAGTGFEVEDAPIDFDDNNNNDMQLDQPPSPASSVSVNFPDLGDLIKDNIQPSGVSSANQATGEDNAESEDEGEMLTDEQLAIIDANRLKAMERLAARKRMLEEQELNGL</sequence>
<feature type="compositionally biased region" description="Polar residues" evidence="7">
    <location>
        <begin position="231"/>
        <end position="244"/>
    </location>
</feature>
<dbReference type="OrthoDB" id="437078at2759"/>
<feature type="region of interest" description="Disordered" evidence="7">
    <location>
        <begin position="1"/>
        <end position="54"/>
    </location>
</feature>
<evidence type="ECO:0000256" key="3">
    <source>
        <dbReference type="ARBA" id="ARBA00022763"/>
    </source>
</evidence>
<evidence type="ECO:0000256" key="4">
    <source>
        <dbReference type="ARBA" id="ARBA00023242"/>
    </source>
</evidence>
<feature type="region of interest" description="Disordered" evidence="7">
    <location>
        <begin position="227"/>
        <end position="257"/>
    </location>
</feature>
<dbReference type="GO" id="GO:0031297">
    <property type="term" value="P:replication fork processing"/>
    <property type="evidence" value="ECO:0007669"/>
    <property type="project" value="UniProtKB-UniRule"/>
</dbReference>
<feature type="compositionally biased region" description="Acidic residues" evidence="7">
    <location>
        <begin position="246"/>
        <end position="257"/>
    </location>
</feature>
<dbReference type="PANTHER" id="PTHR13220">
    <property type="entry name" value="TIMELESS INTERACTING-RELATED"/>
    <property type="match status" value="1"/>
</dbReference>
<evidence type="ECO:0000256" key="2">
    <source>
        <dbReference type="ARBA" id="ARBA00006075"/>
    </source>
</evidence>
<protein>
    <recommendedName>
        <fullName evidence="6">Chromosome segregation in meiosis protein</fullName>
    </recommendedName>
</protein>
<dbReference type="GO" id="GO:0043111">
    <property type="term" value="P:replication fork arrest"/>
    <property type="evidence" value="ECO:0007669"/>
    <property type="project" value="TreeGrafter"/>
</dbReference>
<feature type="compositionally biased region" description="Acidic residues" evidence="7">
    <location>
        <begin position="191"/>
        <end position="200"/>
    </location>
</feature>
<name>A0A137NYN4_CONC2</name>
<dbReference type="PANTHER" id="PTHR13220:SF11">
    <property type="entry name" value="TIMELESS-INTERACTING PROTEIN"/>
    <property type="match status" value="1"/>
</dbReference>
<keyword evidence="3 6" id="KW-0227">DNA damage</keyword>
<proteinExistence type="inferred from homology"/>
<keyword evidence="5 6" id="KW-0131">Cell cycle</keyword>
<reference evidence="9 10" key="1">
    <citation type="journal article" date="2015" name="Genome Biol. Evol.">
        <title>Phylogenomic analyses indicate that early fungi evolved digesting cell walls of algal ancestors of land plants.</title>
        <authorList>
            <person name="Chang Y."/>
            <person name="Wang S."/>
            <person name="Sekimoto S."/>
            <person name="Aerts A.L."/>
            <person name="Choi C."/>
            <person name="Clum A."/>
            <person name="LaButti K.M."/>
            <person name="Lindquist E.A."/>
            <person name="Yee Ngan C."/>
            <person name="Ohm R.A."/>
            <person name="Salamov A.A."/>
            <person name="Grigoriev I.V."/>
            <person name="Spatafora J.W."/>
            <person name="Berbee M.L."/>
        </authorList>
    </citation>
    <scope>NUCLEOTIDE SEQUENCE [LARGE SCALE GENOMIC DNA]</scope>
    <source>
        <strain evidence="9 10">NRRL 28638</strain>
    </source>
</reference>
<dbReference type="EMBL" id="KQ964609">
    <property type="protein sequence ID" value="KXN67867.1"/>
    <property type="molecule type" value="Genomic_DNA"/>
</dbReference>
<evidence type="ECO:0000313" key="9">
    <source>
        <dbReference type="EMBL" id="KXN67867.1"/>
    </source>
</evidence>